<dbReference type="InterPro" id="IPR011815">
    <property type="entry name" value="PBP_1c"/>
</dbReference>
<dbReference type="Gene3D" id="1.10.3810.10">
    <property type="entry name" value="Biosynthetic peptidoglycan transglycosylase-like"/>
    <property type="match status" value="1"/>
</dbReference>
<keyword evidence="12" id="KW-1133">Transmembrane helix</keyword>
<evidence type="ECO:0000256" key="2">
    <source>
        <dbReference type="ARBA" id="ARBA00007090"/>
    </source>
</evidence>
<dbReference type="Pfam" id="PF00905">
    <property type="entry name" value="Transpeptidase"/>
    <property type="match status" value="1"/>
</dbReference>
<evidence type="ECO:0000256" key="7">
    <source>
        <dbReference type="ARBA" id="ARBA00022679"/>
    </source>
</evidence>
<dbReference type="GO" id="GO:0009252">
    <property type="term" value="P:peptidoglycan biosynthetic process"/>
    <property type="evidence" value="ECO:0007669"/>
    <property type="project" value="InterPro"/>
</dbReference>
<keyword evidence="6" id="KW-0328">Glycosyltransferase</keyword>
<evidence type="ECO:0000256" key="5">
    <source>
        <dbReference type="ARBA" id="ARBA00022670"/>
    </source>
</evidence>
<keyword evidence="9" id="KW-0511">Multifunctional enzyme</keyword>
<dbReference type="NCBIfam" id="TIGR02073">
    <property type="entry name" value="PBP_1c"/>
    <property type="match status" value="1"/>
</dbReference>
<reference evidence="16 17" key="1">
    <citation type="submission" date="2016-10" db="EMBL/GenBank/DDBJ databases">
        <authorList>
            <person name="de Groot N.N."/>
        </authorList>
    </citation>
    <scope>NUCLEOTIDE SEQUENCE [LARGE SCALE GENOMIC DNA]</scope>
    <source>
        <strain evidence="17">E92,LMG 26720,CCM 7988</strain>
    </source>
</reference>
<dbReference type="GO" id="GO:0004180">
    <property type="term" value="F:carboxypeptidase activity"/>
    <property type="evidence" value="ECO:0007669"/>
    <property type="project" value="UniProtKB-KW"/>
</dbReference>
<evidence type="ECO:0000313" key="16">
    <source>
        <dbReference type="EMBL" id="SFQ32320.1"/>
    </source>
</evidence>
<feature type="transmembrane region" description="Helical" evidence="12">
    <location>
        <begin position="12"/>
        <end position="31"/>
    </location>
</feature>
<name>A0A1I5XK72_9BACT</name>
<dbReference type="OrthoDB" id="9766909at2"/>
<dbReference type="GO" id="GO:0006508">
    <property type="term" value="P:proteolysis"/>
    <property type="evidence" value="ECO:0007669"/>
    <property type="project" value="UniProtKB-KW"/>
</dbReference>
<keyword evidence="4" id="KW-0121">Carboxypeptidase</keyword>
<evidence type="ECO:0000256" key="9">
    <source>
        <dbReference type="ARBA" id="ARBA00023268"/>
    </source>
</evidence>
<evidence type="ECO:0000259" key="13">
    <source>
        <dbReference type="Pfam" id="PF00905"/>
    </source>
</evidence>
<keyword evidence="17" id="KW-1185">Reference proteome</keyword>
<feature type="domain" description="Penicillin-binding C-terminal" evidence="15">
    <location>
        <begin position="683"/>
        <end position="764"/>
    </location>
</feature>
<feature type="domain" description="Glycosyl transferase family 51" evidence="14">
    <location>
        <begin position="46"/>
        <end position="220"/>
    </location>
</feature>
<evidence type="ECO:0000256" key="4">
    <source>
        <dbReference type="ARBA" id="ARBA00022645"/>
    </source>
</evidence>
<dbReference type="InterPro" id="IPR012338">
    <property type="entry name" value="Beta-lactam/transpept-like"/>
</dbReference>
<dbReference type="Proteomes" id="UP000199306">
    <property type="component" value="Unassembled WGS sequence"/>
</dbReference>
<dbReference type="InterPro" id="IPR001460">
    <property type="entry name" value="PCN-bd_Tpept"/>
</dbReference>
<accession>A0A1I5XK72</accession>
<dbReference type="InterPro" id="IPR023346">
    <property type="entry name" value="Lysozyme-like_dom_sf"/>
</dbReference>
<keyword evidence="5" id="KW-0645">Protease</keyword>
<dbReference type="EC" id="2.4.99.28" evidence="10"/>
<dbReference type="SUPFAM" id="SSF53955">
    <property type="entry name" value="Lysozyme-like"/>
    <property type="match status" value="1"/>
</dbReference>
<dbReference type="AlphaFoldDB" id="A0A1I5XK72"/>
<evidence type="ECO:0000256" key="12">
    <source>
        <dbReference type="SAM" id="Phobius"/>
    </source>
</evidence>
<dbReference type="Gene3D" id="3.40.710.10">
    <property type="entry name" value="DD-peptidase/beta-lactamase superfamily"/>
    <property type="match status" value="1"/>
</dbReference>
<comment type="pathway">
    <text evidence="1">Cell wall biogenesis; peptidoglycan biosynthesis.</text>
</comment>
<organism evidence="16 17">
    <name type="scientific">Pseudarcicella hirudinis</name>
    <dbReference type="NCBI Taxonomy" id="1079859"/>
    <lineage>
        <taxon>Bacteria</taxon>
        <taxon>Pseudomonadati</taxon>
        <taxon>Bacteroidota</taxon>
        <taxon>Cytophagia</taxon>
        <taxon>Cytophagales</taxon>
        <taxon>Flectobacillaceae</taxon>
        <taxon>Pseudarcicella</taxon>
    </lineage>
</organism>
<protein>
    <recommendedName>
        <fullName evidence="10">peptidoglycan glycosyltransferase</fullName>
        <ecNumber evidence="10">2.4.99.28</ecNumber>
    </recommendedName>
</protein>
<evidence type="ECO:0000256" key="10">
    <source>
        <dbReference type="ARBA" id="ARBA00044770"/>
    </source>
</evidence>
<keyword evidence="12" id="KW-0472">Membrane</keyword>
<evidence type="ECO:0000256" key="8">
    <source>
        <dbReference type="ARBA" id="ARBA00022801"/>
    </source>
</evidence>
<comment type="similarity">
    <text evidence="3">In the N-terminal section; belongs to the glycosyltransferase 51 family.</text>
</comment>
<dbReference type="GO" id="GO:0008658">
    <property type="term" value="F:penicillin binding"/>
    <property type="evidence" value="ECO:0007669"/>
    <property type="project" value="InterPro"/>
</dbReference>
<dbReference type="InterPro" id="IPR050396">
    <property type="entry name" value="Glycosyltr_51/Transpeptidase"/>
</dbReference>
<gene>
    <name evidence="16" type="ORF">SAMN04515674_11526</name>
</gene>
<dbReference type="Pfam" id="PF00912">
    <property type="entry name" value="Transgly"/>
    <property type="match status" value="1"/>
</dbReference>
<sequence>MFGNRFFRNKFIRGFFLIIILIFSLDLIFPLQTNPQYSTLITDSDGRVLHAFLNSQDKWRMFTELQEISPKLEKAIIFKEDKWFRWHFGINPIAIFRAGFRNVITGRRTSGASTISMQVVRLLYPKERTYLNKLTEIFRALQLELHYSKDEILQLYVNLVPFGSNIEGIKSASILYFKKSPEVLSLAEITTLTIIPNRPSSLRLGTKNALILKERNKWLKSFQQAGIFDSQTIEDALSEPLNAVRNEAPKLAPHLSVRLQKEYKTIPNIHTSIIRNKQLQIEQIVKNYVSRLFSMNIHNAAAIVINNQTHQVEAYVGSSDFYNPADGGQVDGIQAIRSPGSTLKPLLYATAFDKGIITPKTAINDVPTNFGGFEPENFDKLFHGKVSIEYALANSLNIPAVKVLKEVSTPVFIEKLKKSDFQAIRKNSSKLGLSLILGGCGVTLEELSNLYASFANQGYYAKAKFLKNFSDEAVKGEAIVSPESSFLITQILNQVTRPDLPNNYDYTYRMPKIAWKTGTSFGKKDAWSIGYNAKYTIGVWVGNFSGQGVPELSGANIATPLLFDIFNFTDYNSSEKWFRTPENVSMRKVCAESGDLPEDFCTHQIIDYYIPGVSKMTRCSHLKNIWVNPSETMSFCNRCLPSEGVIQKLYPNLSPELVRFYETRHINYQKIPPHNPDCTRIFNDNAPVISFPTDGSEYFMSKEDNPELLLDCQVNNGVKEVYWYINDKLFKKVPANQNVFFKPEAGKIKISCSDDRGRNTDIWITVKWQ</sequence>
<dbReference type="PANTHER" id="PTHR32282">
    <property type="entry name" value="BINDING PROTEIN TRANSPEPTIDASE, PUTATIVE-RELATED"/>
    <property type="match status" value="1"/>
</dbReference>
<comment type="catalytic activity">
    <reaction evidence="11">
        <text>[GlcNAc-(1-&gt;4)-Mur2Ac(oyl-L-Ala-gamma-D-Glu-L-Lys-D-Ala-D-Ala)](n)-di-trans,octa-cis-undecaprenyl diphosphate + beta-D-GlcNAc-(1-&gt;4)-Mur2Ac(oyl-L-Ala-gamma-D-Glu-L-Lys-D-Ala-D-Ala)-di-trans,octa-cis-undecaprenyl diphosphate = [GlcNAc-(1-&gt;4)-Mur2Ac(oyl-L-Ala-gamma-D-Glu-L-Lys-D-Ala-D-Ala)](n+1)-di-trans,octa-cis-undecaprenyl diphosphate + di-trans,octa-cis-undecaprenyl diphosphate + H(+)</text>
        <dbReference type="Rhea" id="RHEA:23708"/>
        <dbReference type="Rhea" id="RHEA-COMP:9602"/>
        <dbReference type="Rhea" id="RHEA-COMP:9603"/>
        <dbReference type="ChEBI" id="CHEBI:15378"/>
        <dbReference type="ChEBI" id="CHEBI:58405"/>
        <dbReference type="ChEBI" id="CHEBI:60033"/>
        <dbReference type="ChEBI" id="CHEBI:78435"/>
        <dbReference type="EC" id="2.4.99.28"/>
    </reaction>
</comment>
<feature type="domain" description="Penicillin-binding protein transpeptidase" evidence="13">
    <location>
        <begin position="301"/>
        <end position="542"/>
    </location>
</feature>
<dbReference type="GO" id="GO:0008955">
    <property type="term" value="F:peptidoglycan glycosyltransferase activity"/>
    <property type="evidence" value="ECO:0007669"/>
    <property type="project" value="UniProtKB-EC"/>
</dbReference>
<evidence type="ECO:0000256" key="6">
    <source>
        <dbReference type="ARBA" id="ARBA00022676"/>
    </source>
</evidence>
<dbReference type="Pfam" id="PF06832">
    <property type="entry name" value="BiPBP_C"/>
    <property type="match status" value="1"/>
</dbReference>
<keyword evidence="7" id="KW-0808">Transferase</keyword>
<evidence type="ECO:0000259" key="15">
    <source>
        <dbReference type="Pfam" id="PF06832"/>
    </source>
</evidence>
<dbReference type="STRING" id="1079859.SAMN04515674_11526"/>
<dbReference type="InterPro" id="IPR009647">
    <property type="entry name" value="PBP_C"/>
</dbReference>
<dbReference type="InterPro" id="IPR001264">
    <property type="entry name" value="Glyco_trans_51"/>
</dbReference>
<evidence type="ECO:0000259" key="14">
    <source>
        <dbReference type="Pfam" id="PF00912"/>
    </source>
</evidence>
<evidence type="ECO:0000256" key="1">
    <source>
        <dbReference type="ARBA" id="ARBA00004752"/>
    </source>
</evidence>
<comment type="similarity">
    <text evidence="2">In the C-terminal section; belongs to the transpeptidase family.</text>
</comment>
<dbReference type="SUPFAM" id="SSF56601">
    <property type="entry name" value="beta-lactamase/transpeptidase-like"/>
    <property type="match status" value="1"/>
</dbReference>
<dbReference type="GO" id="GO:0030288">
    <property type="term" value="C:outer membrane-bounded periplasmic space"/>
    <property type="evidence" value="ECO:0007669"/>
    <property type="project" value="TreeGrafter"/>
</dbReference>
<dbReference type="EMBL" id="FOXH01000015">
    <property type="protein sequence ID" value="SFQ32320.1"/>
    <property type="molecule type" value="Genomic_DNA"/>
</dbReference>
<keyword evidence="12" id="KW-0812">Transmembrane</keyword>
<evidence type="ECO:0000256" key="11">
    <source>
        <dbReference type="ARBA" id="ARBA00049902"/>
    </source>
</evidence>
<dbReference type="RefSeq" id="WP_092019010.1">
    <property type="nucleotide sequence ID" value="NZ_FOXH01000015.1"/>
</dbReference>
<keyword evidence="8" id="KW-0378">Hydrolase</keyword>
<dbReference type="PANTHER" id="PTHR32282:SF15">
    <property type="entry name" value="PENICILLIN-BINDING PROTEIN 1C"/>
    <property type="match status" value="1"/>
</dbReference>
<evidence type="ECO:0000313" key="17">
    <source>
        <dbReference type="Proteomes" id="UP000199306"/>
    </source>
</evidence>
<proteinExistence type="inferred from homology"/>
<evidence type="ECO:0000256" key="3">
    <source>
        <dbReference type="ARBA" id="ARBA00007739"/>
    </source>
</evidence>
<dbReference type="InterPro" id="IPR036950">
    <property type="entry name" value="PBP_transglycosylase"/>
</dbReference>